<reference evidence="4 5" key="1">
    <citation type="submission" date="2016-11" db="EMBL/GenBank/DDBJ databases">
        <authorList>
            <person name="Jaros S."/>
            <person name="Januszkiewicz K."/>
            <person name="Wedrychowicz H."/>
        </authorList>
    </citation>
    <scope>NUCLEOTIDE SEQUENCE [LARGE SCALE GENOMIC DNA]</scope>
    <source>
        <strain evidence="4 5">DSM 10502</strain>
    </source>
</reference>
<dbReference type="SUPFAM" id="SSF52266">
    <property type="entry name" value="SGNH hydrolase"/>
    <property type="match status" value="1"/>
</dbReference>
<protein>
    <submittedName>
        <fullName evidence="4">Cytidyltransferase-like domain-containing protein</fullName>
    </submittedName>
</protein>
<dbReference type="RefSeq" id="WP_072936508.1">
    <property type="nucleotide sequence ID" value="NZ_FQUG01000014.1"/>
</dbReference>
<dbReference type="PANTHER" id="PTHR40599:SF1">
    <property type="entry name" value="[CITRATE [PRO-3S]-LYASE] LIGASE"/>
    <property type="match status" value="1"/>
</dbReference>
<sequence>MSKLSVFLKKYKGRVLVNSEDNCVKMILAWLFLLDVNKYIYVTGTVDYDARGIWSRTKRIKMTIDKDLLIVSDDKYRISGIEGITINIFDEIKEQQVLIDELTENIDREIGEAYTCISYYTEEYQKKVSYLPDMYYLNNQLVNADYKSEYVNIIDSIRYTNEQYINGDRDVTIHFFGDSRFYGLYVEDDYTLASIVSKLTKYRCMNYGVHGTSIYDLRLQIKSANIHKNDIVVINNGFIKSSEKYAPSIVDEAVCHEIVEIKEMCDLLQAHLIVCILPDCGDKAVISENEWRFCLYDELQKIGDANSKYYSLDATWEKVRVDLQQKGIICCDIAATLRYYMGREIFIDYIHFGPAGNQLIAAELAGYINEIEHPKTNRIEKIESVKENYEKIICERRGDLNSNFFDNDKFQSFISMLRKNAADKFGKGAVIVMNANPFTKGHLYILEQALKLVDYLFVLVVQESETVIPFEDRLMLVQQNTELLENLIIIPSSEYVVSTVTLPEYFKKEKNQLLSVDASRDIRIFTEFVMPALNVRMRIAGEEPYCRVTREYNRQIKERFEHENLEFVLIERLKADGEFISASRVRKALKDNDLDKIRELVPDATYNYLVNSREMLIERINRLEVGRE</sequence>
<keyword evidence="2" id="KW-0067">ATP-binding</keyword>
<dbReference type="AlphaFoldDB" id="A0A1M5ASW3"/>
<dbReference type="Gene3D" id="3.40.50.1110">
    <property type="entry name" value="SGNH hydrolase"/>
    <property type="match status" value="1"/>
</dbReference>
<dbReference type="Proteomes" id="UP000184404">
    <property type="component" value="Unassembled WGS sequence"/>
</dbReference>
<dbReference type="Gene3D" id="3.40.50.620">
    <property type="entry name" value="HUPs"/>
    <property type="match status" value="1"/>
</dbReference>
<accession>A0A1M5ASW3</accession>
<evidence type="ECO:0000256" key="1">
    <source>
        <dbReference type="ARBA" id="ARBA00022741"/>
    </source>
</evidence>
<dbReference type="GO" id="GO:0005524">
    <property type="term" value="F:ATP binding"/>
    <property type="evidence" value="ECO:0007669"/>
    <property type="project" value="UniProtKB-KW"/>
</dbReference>
<keyword evidence="1" id="KW-0547">Nucleotide-binding</keyword>
<dbReference type="PANTHER" id="PTHR40599">
    <property type="entry name" value="[CITRATE [PRO-3S]-LYASE] LIGASE"/>
    <property type="match status" value="1"/>
</dbReference>
<dbReference type="STRING" id="1123243.SAMN02745190_02419"/>
<feature type="domain" description="Citrate lyase ligase C-terminal" evidence="3">
    <location>
        <begin position="427"/>
        <end position="609"/>
    </location>
</feature>
<evidence type="ECO:0000313" key="5">
    <source>
        <dbReference type="Proteomes" id="UP000184404"/>
    </source>
</evidence>
<dbReference type="GO" id="GO:0008771">
    <property type="term" value="F:[citrate (pro-3S)-lyase] ligase activity"/>
    <property type="evidence" value="ECO:0007669"/>
    <property type="project" value="InterPro"/>
</dbReference>
<dbReference type="InterPro" id="IPR036514">
    <property type="entry name" value="SGNH_hydro_sf"/>
</dbReference>
<dbReference type="InterPro" id="IPR014729">
    <property type="entry name" value="Rossmann-like_a/b/a_fold"/>
</dbReference>
<keyword evidence="4" id="KW-0808">Transferase</keyword>
<dbReference type="SUPFAM" id="SSF52374">
    <property type="entry name" value="Nucleotidylyl transferase"/>
    <property type="match status" value="1"/>
</dbReference>
<proteinExistence type="predicted"/>
<gene>
    <name evidence="4" type="ORF">SAMN02745190_02419</name>
</gene>
<evidence type="ECO:0000313" key="4">
    <source>
        <dbReference type="EMBL" id="SHF33320.1"/>
    </source>
</evidence>
<dbReference type="EMBL" id="FQUG01000014">
    <property type="protein sequence ID" value="SHF33320.1"/>
    <property type="molecule type" value="Genomic_DNA"/>
</dbReference>
<dbReference type="OrthoDB" id="9779753at2"/>
<keyword evidence="5" id="KW-1185">Reference proteome</keyword>
<evidence type="ECO:0000259" key="3">
    <source>
        <dbReference type="SMART" id="SM00764"/>
    </source>
</evidence>
<name>A0A1M5ASW3_9FIRM</name>
<dbReference type="InterPro" id="IPR005216">
    <property type="entry name" value="Citrate_lyase_ligase"/>
</dbReference>
<organism evidence="4 5">
    <name type="scientific">Schwartzia succinivorans DSM 10502</name>
    <dbReference type="NCBI Taxonomy" id="1123243"/>
    <lineage>
        <taxon>Bacteria</taxon>
        <taxon>Bacillati</taxon>
        <taxon>Bacillota</taxon>
        <taxon>Negativicutes</taxon>
        <taxon>Selenomonadales</taxon>
        <taxon>Selenomonadaceae</taxon>
        <taxon>Schwartzia</taxon>
    </lineage>
</organism>
<dbReference type="Pfam" id="PF08218">
    <property type="entry name" value="Citrate_ly_lig"/>
    <property type="match status" value="1"/>
</dbReference>
<dbReference type="GO" id="GO:0016740">
    <property type="term" value="F:transferase activity"/>
    <property type="evidence" value="ECO:0007669"/>
    <property type="project" value="UniProtKB-KW"/>
</dbReference>
<dbReference type="InterPro" id="IPR004821">
    <property type="entry name" value="Cyt_trans-like"/>
</dbReference>
<dbReference type="SMART" id="SM00764">
    <property type="entry name" value="Citrate_ly_lig"/>
    <property type="match status" value="1"/>
</dbReference>
<dbReference type="InterPro" id="IPR013166">
    <property type="entry name" value="Citrate_lyase_ligase_C"/>
</dbReference>
<evidence type="ECO:0000256" key="2">
    <source>
        <dbReference type="ARBA" id="ARBA00022840"/>
    </source>
</evidence>
<dbReference type="NCBIfam" id="TIGR00125">
    <property type="entry name" value="cyt_tran_rel"/>
    <property type="match status" value="1"/>
</dbReference>